<organism evidence="1 2">
    <name type="scientific">Ambrosiozyma monospora</name>
    <name type="common">Yeast</name>
    <name type="synonym">Endomycopsis monosporus</name>
    <dbReference type="NCBI Taxonomy" id="43982"/>
    <lineage>
        <taxon>Eukaryota</taxon>
        <taxon>Fungi</taxon>
        <taxon>Dikarya</taxon>
        <taxon>Ascomycota</taxon>
        <taxon>Saccharomycotina</taxon>
        <taxon>Pichiomycetes</taxon>
        <taxon>Pichiales</taxon>
        <taxon>Pichiaceae</taxon>
        <taxon>Ambrosiozyma</taxon>
    </lineage>
</organism>
<accession>A0ACB5T8W6</accession>
<proteinExistence type="predicted"/>
<reference evidence="1" key="1">
    <citation type="submission" date="2023-04" db="EMBL/GenBank/DDBJ databases">
        <title>Ambrosiozyma monospora NBRC 10751.</title>
        <authorList>
            <person name="Ichikawa N."/>
            <person name="Sato H."/>
            <person name="Tonouchi N."/>
        </authorList>
    </citation>
    <scope>NUCLEOTIDE SEQUENCE</scope>
    <source>
        <strain evidence="1">NBRC 10751</strain>
    </source>
</reference>
<gene>
    <name evidence="1" type="ORF">Amon02_000620500</name>
</gene>
<dbReference type="Proteomes" id="UP001165064">
    <property type="component" value="Unassembled WGS sequence"/>
</dbReference>
<sequence length="461" mass="53285">MDEVALNIKSLEFTVRTDSFDCHILAPFINLKKLKIVFNGFYDPPRLTRKLNNLAISSIQTLELAGVEDYPRPFIKSDLSSLSSLTTLIFSFCRISSKSFESIPDSVSFLNWNRSLIEFPGAGKVFKTPKELKSMDLSLSHPPENFKQGWFPVVEDMDDSNLEHVSIEIHNITTLFDPSSLLQKIPKAIYSLGMIYSNELAPYLGKPLTLNFSHFERLKHLILRYCVTTTGAYDHLPLQSYQPLDLQYQPESLETLELEISPWSSLKSLPTENLHELVLTNRGYNSTRASDVFPAVSKLLSNVIHLERVVFEWSDDVLDLRWFDFAEAFGDRNVYMVIKCKHHPHCGNFHDDLHIDSYHPIFVIMNELPLNSVRYIEYQTGEIAHNPEFILIADCKKDSEWLQRNSLVKQAKDVFQLHDDDETVEEFLNSYWDSINYSLKSKFSLERRARKRTIEQAVVSF</sequence>
<protein>
    <submittedName>
        <fullName evidence="1">Unnamed protein product</fullName>
    </submittedName>
</protein>
<keyword evidence="2" id="KW-1185">Reference proteome</keyword>
<comment type="caution">
    <text evidence="1">The sequence shown here is derived from an EMBL/GenBank/DDBJ whole genome shotgun (WGS) entry which is preliminary data.</text>
</comment>
<evidence type="ECO:0000313" key="1">
    <source>
        <dbReference type="EMBL" id="GME83490.1"/>
    </source>
</evidence>
<dbReference type="EMBL" id="BSXS01004789">
    <property type="protein sequence ID" value="GME83490.1"/>
    <property type="molecule type" value="Genomic_DNA"/>
</dbReference>
<name>A0ACB5T8W6_AMBMO</name>
<evidence type="ECO:0000313" key="2">
    <source>
        <dbReference type="Proteomes" id="UP001165064"/>
    </source>
</evidence>